<organism evidence="9 10">
    <name type="scientific">Oleispira antarctica RB-8</name>
    <dbReference type="NCBI Taxonomy" id="698738"/>
    <lineage>
        <taxon>Bacteria</taxon>
        <taxon>Pseudomonadati</taxon>
        <taxon>Pseudomonadota</taxon>
        <taxon>Gammaproteobacteria</taxon>
        <taxon>Oceanospirillales</taxon>
        <taxon>Oceanospirillaceae</taxon>
        <taxon>Oleispira</taxon>
    </lineage>
</organism>
<dbReference type="SUPFAM" id="SSF81799">
    <property type="entry name" value="Putative methyltransferase TM0872, insert domain"/>
    <property type="match status" value="1"/>
</dbReference>
<dbReference type="PANTHER" id="PTHR11265:SF0">
    <property type="entry name" value="12S RRNA N4-METHYLCYTIDINE METHYLTRANSFERASE"/>
    <property type="match status" value="1"/>
</dbReference>
<dbReference type="PANTHER" id="PTHR11265">
    <property type="entry name" value="S-ADENOSYL-METHYLTRANSFERASE MRAW"/>
    <property type="match status" value="1"/>
</dbReference>
<evidence type="ECO:0000256" key="7">
    <source>
        <dbReference type="HAMAP-Rule" id="MF_01007"/>
    </source>
</evidence>
<evidence type="ECO:0000256" key="6">
    <source>
        <dbReference type="ARBA" id="ARBA00022691"/>
    </source>
</evidence>
<dbReference type="FunFam" id="1.10.150.170:FF:000001">
    <property type="entry name" value="Ribosomal RNA small subunit methyltransferase H"/>
    <property type="match status" value="1"/>
</dbReference>
<evidence type="ECO:0000313" key="10">
    <source>
        <dbReference type="Proteomes" id="UP000032749"/>
    </source>
</evidence>
<evidence type="ECO:0000256" key="2">
    <source>
        <dbReference type="ARBA" id="ARBA00022490"/>
    </source>
</evidence>
<dbReference type="AlphaFoldDB" id="R4YPU6"/>
<evidence type="ECO:0000256" key="1">
    <source>
        <dbReference type="ARBA" id="ARBA00010396"/>
    </source>
</evidence>
<dbReference type="SUPFAM" id="SSF53335">
    <property type="entry name" value="S-adenosyl-L-methionine-dependent methyltransferases"/>
    <property type="match status" value="1"/>
</dbReference>
<dbReference type="Gene3D" id="3.40.50.150">
    <property type="entry name" value="Vaccinia Virus protein VP39"/>
    <property type="match status" value="1"/>
</dbReference>
<dbReference type="EMBL" id="FO203512">
    <property type="protein sequence ID" value="CCK77191.1"/>
    <property type="molecule type" value="Genomic_DNA"/>
</dbReference>
<dbReference type="HAMAP" id="MF_01007">
    <property type="entry name" value="16SrRNA_methyltr_H"/>
    <property type="match status" value="1"/>
</dbReference>
<dbReference type="EC" id="2.1.1.199" evidence="7"/>
<dbReference type="Gene3D" id="1.10.150.170">
    <property type="entry name" value="Putative methyltransferase TM0872, insert domain"/>
    <property type="match status" value="1"/>
</dbReference>
<dbReference type="HOGENOM" id="CLU_038422_2_0_6"/>
<comment type="catalytic activity">
    <reaction evidence="7">
        <text>cytidine(1402) in 16S rRNA + S-adenosyl-L-methionine = N(4)-methylcytidine(1402) in 16S rRNA + S-adenosyl-L-homocysteine + H(+)</text>
        <dbReference type="Rhea" id="RHEA:42928"/>
        <dbReference type="Rhea" id="RHEA-COMP:10286"/>
        <dbReference type="Rhea" id="RHEA-COMP:10287"/>
        <dbReference type="ChEBI" id="CHEBI:15378"/>
        <dbReference type="ChEBI" id="CHEBI:57856"/>
        <dbReference type="ChEBI" id="CHEBI:59789"/>
        <dbReference type="ChEBI" id="CHEBI:74506"/>
        <dbReference type="ChEBI" id="CHEBI:82748"/>
        <dbReference type="EC" id="2.1.1.199"/>
    </reaction>
</comment>
<keyword evidence="10" id="KW-1185">Reference proteome</keyword>
<dbReference type="GO" id="GO:0071424">
    <property type="term" value="F:rRNA (cytosine-N4-)-methyltransferase activity"/>
    <property type="evidence" value="ECO:0007669"/>
    <property type="project" value="UniProtKB-UniRule"/>
</dbReference>
<evidence type="ECO:0000256" key="3">
    <source>
        <dbReference type="ARBA" id="ARBA00022552"/>
    </source>
</evidence>
<proteinExistence type="inferred from homology"/>
<dbReference type="PIRSF" id="PIRSF004486">
    <property type="entry name" value="MraW"/>
    <property type="match status" value="1"/>
</dbReference>
<evidence type="ECO:0000256" key="5">
    <source>
        <dbReference type="ARBA" id="ARBA00022679"/>
    </source>
</evidence>
<feature type="binding site" evidence="7">
    <location>
        <position position="141"/>
    </location>
    <ligand>
        <name>S-adenosyl-L-methionine</name>
        <dbReference type="ChEBI" id="CHEBI:59789"/>
    </ligand>
</feature>
<dbReference type="GO" id="GO:0070475">
    <property type="term" value="P:rRNA base methylation"/>
    <property type="evidence" value="ECO:0007669"/>
    <property type="project" value="UniProtKB-UniRule"/>
</dbReference>
<dbReference type="KEGG" id="oai:OLEAN_C30150"/>
<evidence type="ECO:0000256" key="4">
    <source>
        <dbReference type="ARBA" id="ARBA00022603"/>
    </source>
</evidence>
<dbReference type="GO" id="GO:0005737">
    <property type="term" value="C:cytoplasm"/>
    <property type="evidence" value="ECO:0007669"/>
    <property type="project" value="UniProtKB-SubCell"/>
</dbReference>
<evidence type="ECO:0000256" key="8">
    <source>
        <dbReference type="SAM" id="MobiDB-lite"/>
    </source>
</evidence>
<feature type="binding site" evidence="7">
    <location>
        <position position="134"/>
    </location>
    <ligand>
        <name>S-adenosyl-L-methionine</name>
        <dbReference type="ChEBI" id="CHEBI:59789"/>
    </ligand>
</feature>
<protein>
    <recommendedName>
        <fullName evidence="7">Ribosomal RNA small subunit methyltransferase H</fullName>
        <ecNumber evidence="7">2.1.1.199</ecNumber>
    </recommendedName>
    <alternativeName>
        <fullName evidence="7">16S rRNA m(4)C1402 methyltransferase</fullName>
    </alternativeName>
    <alternativeName>
        <fullName evidence="7">rRNA (cytosine-N(4)-)-methyltransferase RsmH</fullName>
    </alternativeName>
</protein>
<reference evidence="9 10" key="1">
    <citation type="journal article" date="2013" name="Nat. Commun.">
        <title>Genome sequence and functional genomic analysis of the oil-degrading bacterium Oleispira antarctica.</title>
        <authorList>
            <person name="Kube M."/>
            <person name="Chernikova T.N."/>
            <person name="Al-Ramahi Y."/>
            <person name="Beloqui A."/>
            <person name="Lopez-Cortez N."/>
            <person name="Guazzaroni M.E."/>
            <person name="Heipieper H.J."/>
            <person name="Klages S."/>
            <person name="Kotsyurbenko O.R."/>
            <person name="Langer I."/>
            <person name="Nechitaylo T.Y."/>
            <person name="Lunsdorf H."/>
            <person name="Fernandez M."/>
            <person name="Juarez S."/>
            <person name="Ciordia S."/>
            <person name="Singer A."/>
            <person name="Kagan O."/>
            <person name="Egorova O."/>
            <person name="Petit P.A."/>
            <person name="Stogios P."/>
            <person name="Kim Y."/>
            <person name="Tchigvintsev A."/>
            <person name="Flick R."/>
            <person name="Denaro R."/>
            <person name="Genovese M."/>
            <person name="Albar J.P."/>
            <person name="Reva O.N."/>
            <person name="Martinez-Gomariz M."/>
            <person name="Tran H."/>
            <person name="Ferrer M."/>
            <person name="Savchenko A."/>
            <person name="Yakunin A.F."/>
            <person name="Yakimov M.M."/>
            <person name="Golyshina O.V."/>
            <person name="Reinhardt R."/>
            <person name="Golyshin P.N."/>
        </authorList>
    </citation>
    <scope>NUCLEOTIDE SEQUENCE [LARGE SCALE GENOMIC DNA]</scope>
</reference>
<keyword evidence="2 7" id="KW-0963">Cytoplasm</keyword>
<dbReference type="OrthoDB" id="9806637at2"/>
<gene>
    <name evidence="9" type="primary">mraW</name>
    <name evidence="7" type="synonym">rsmH</name>
    <name evidence="9" type="ORF">OLEAN_C30150</name>
</gene>
<name>R4YPU6_OLEAN</name>
<accession>R4YPU6</accession>
<comment type="similarity">
    <text evidence="1 7">Belongs to the methyltransferase superfamily. RsmH family.</text>
</comment>
<dbReference type="InterPro" id="IPR029063">
    <property type="entry name" value="SAM-dependent_MTases_sf"/>
</dbReference>
<feature type="binding site" evidence="7">
    <location>
        <position position="113"/>
    </location>
    <ligand>
        <name>S-adenosyl-L-methionine</name>
        <dbReference type="ChEBI" id="CHEBI:59789"/>
    </ligand>
</feature>
<evidence type="ECO:0000313" key="9">
    <source>
        <dbReference type="EMBL" id="CCK77191.1"/>
    </source>
</evidence>
<comment type="subcellular location">
    <subcellularLocation>
        <location evidence="7">Cytoplasm</location>
    </subcellularLocation>
</comment>
<dbReference type="InterPro" id="IPR002903">
    <property type="entry name" value="RsmH"/>
</dbReference>
<dbReference type="Proteomes" id="UP000032749">
    <property type="component" value="Chromosome"/>
</dbReference>
<keyword evidence="5 7" id="KW-0808">Transferase</keyword>
<dbReference type="NCBIfam" id="TIGR00006">
    <property type="entry name" value="16S rRNA (cytosine(1402)-N(4))-methyltransferase RsmH"/>
    <property type="match status" value="1"/>
</dbReference>
<comment type="function">
    <text evidence="7">Specifically methylates the N4 position of cytidine in position 1402 (C1402) of 16S rRNA.</text>
</comment>
<keyword evidence="4 7" id="KW-0489">Methyltransferase</keyword>
<feature type="region of interest" description="Disordered" evidence="8">
    <location>
        <begin position="1"/>
        <end position="29"/>
    </location>
</feature>
<keyword evidence="6 7" id="KW-0949">S-adenosyl-L-methionine</keyword>
<dbReference type="InterPro" id="IPR023397">
    <property type="entry name" value="SAM-dep_MeTrfase_MraW_recog"/>
</dbReference>
<sequence length="346" mass="38944">MAKRSRTKLSKTERQQAEQQQAEQKKDQIELGVGEQQDHFTVLLHETVEGCVVDPDGIYVDGTFGRGGHSELLLSKLSEHGRLFGIDKDPLAIETGKALELKDSRFQIINASFAELQEQLQARGIQKIDGLLLDLGVSSPQLDDAERGFSFMRDGPLDMRMDPTSGISAEEWIAKVSAEELARVMKEYGEERFAKRMANAVVRERELQHINRTVQLAEILKEANPAWEKFKHPATRAFQGIRIHLNNELSDLEKILDQSVDVLKVGGRLAVISFHSLEDRIVKRFIRRQEQGRPIPRGLPVLDDDLGKTMKKMSKAIKPKANEIGGNVRARSAVLRIAERIEGERG</sequence>
<keyword evidence="3 7" id="KW-0698">rRNA processing</keyword>
<dbReference type="Pfam" id="PF01795">
    <property type="entry name" value="Methyltransf_5"/>
    <property type="match status" value="1"/>
</dbReference>
<dbReference type="STRING" id="698738.OLEAN_C30150"/>
<dbReference type="PATRIC" id="fig|698738.3.peg.3130"/>
<feature type="binding site" evidence="7">
    <location>
        <position position="87"/>
    </location>
    <ligand>
        <name>S-adenosyl-L-methionine</name>
        <dbReference type="ChEBI" id="CHEBI:59789"/>
    </ligand>
</feature>
<feature type="binding site" evidence="7">
    <location>
        <begin position="67"/>
        <end position="69"/>
    </location>
    <ligand>
        <name>S-adenosyl-L-methionine</name>
        <dbReference type="ChEBI" id="CHEBI:59789"/>
    </ligand>
</feature>